<dbReference type="HOGENOM" id="CLU_020188_5_3_1"/>
<protein>
    <submittedName>
        <fullName evidence="2">Uncharacterized protein</fullName>
    </submittedName>
</protein>
<accession>J3N315</accession>
<feature type="transmembrane region" description="Helical" evidence="1">
    <location>
        <begin position="340"/>
        <end position="363"/>
    </location>
</feature>
<name>J3N315_ORYBR</name>
<dbReference type="EnsemblPlants" id="OB10G19130.1">
    <property type="protein sequence ID" value="OB10G19130.1"/>
    <property type="gene ID" value="OB10G19130"/>
</dbReference>
<keyword evidence="3" id="KW-1185">Reference proteome</keyword>
<dbReference type="Pfam" id="PF03140">
    <property type="entry name" value="DUF247"/>
    <property type="match status" value="1"/>
</dbReference>
<organism evidence="2">
    <name type="scientific">Oryza brachyantha</name>
    <name type="common">malo sina</name>
    <dbReference type="NCBI Taxonomy" id="4533"/>
    <lineage>
        <taxon>Eukaryota</taxon>
        <taxon>Viridiplantae</taxon>
        <taxon>Streptophyta</taxon>
        <taxon>Embryophyta</taxon>
        <taxon>Tracheophyta</taxon>
        <taxon>Spermatophyta</taxon>
        <taxon>Magnoliopsida</taxon>
        <taxon>Liliopsida</taxon>
        <taxon>Poales</taxon>
        <taxon>Poaceae</taxon>
        <taxon>BOP clade</taxon>
        <taxon>Oryzoideae</taxon>
        <taxon>Oryzeae</taxon>
        <taxon>Oryzinae</taxon>
        <taxon>Oryza</taxon>
    </lineage>
</organism>
<reference evidence="2" key="1">
    <citation type="journal article" date="2013" name="Nat. Commun.">
        <title>Whole-genome sequencing of Oryza brachyantha reveals mechanisms underlying Oryza genome evolution.</title>
        <authorList>
            <person name="Chen J."/>
            <person name="Huang Q."/>
            <person name="Gao D."/>
            <person name="Wang J."/>
            <person name="Lang Y."/>
            <person name="Liu T."/>
            <person name="Li B."/>
            <person name="Bai Z."/>
            <person name="Luis Goicoechea J."/>
            <person name="Liang C."/>
            <person name="Chen C."/>
            <person name="Zhang W."/>
            <person name="Sun S."/>
            <person name="Liao Y."/>
            <person name="Zhang X."/>
            <person name="Yang L."/>
            <person name="Song C."/>
            <person name="Wang M."/>
            <person name="Shi J."/>
            <person name="Liu G."/>
            <person name="Liu J."/>
            <person name="Zhou H."/>
            <person name="Zhou W."/>
            <person name="Yu Q."/>
            <person name="An N."/>
            <person name="Chen Y."/>
            <person name="Cai Q."/>
            <person name="Wang B."/>
            <person name="Liu B."/>
            <person name="Min J."/>
            <person name="Huang Y."/>
            <person name="Wu H."/>
            <person name="Li Z."/>
            <person name="Zhang Y."/>
            <person name="Yin Y."/>
            <person name="Song W."/>
            <person name="Jiang J."/>
            <person name="Jackson S.A."/>
            <person name="Wing R.A."/>
            <person name="Wang J."/>
            <person name="Chen M."/>
        </authorList>
    </citation>
    <scope>NUCLEOTIDE SEQUENCE [LARGE SCALE GENOMIC DNA]</scope>
    <source>
        <strain evidence="2">cv. IRGC 101232</strain>
    </source>
</reference>
<dbReference type="Proteomes" id="UP000006038">
    <property type="component" value="Chromosome 10"/>
</dbReference>
<keyword evidence="1" id="KW-0812">Transmembrane</keyword>
<keyword evidence="1" id="KW-1133">Transmembrane helix</keyword>
<keyword evidence="1" id="KW-0472">Membrane</keyword>
<dbReference type="PANTHER" id="PTHR31170">
    <property type="entry name" value="BNAC04G53230D PROTEIN"/>
    <property type="match status" value="1"/>
</dbReference>
<dbReference type="PANTHER" id="PTHR31170:SF18">
    <property type="entry name" value="(WILD MALAYSIAN BANANA) HYPOTHETICAL PROTEIN"/>
    <property type="match status" value="1"/>
</dbReference>
<dbReference type="eggNOG" id="ENOG502RY48">
    <property type="taxonomic scope" value="Eukaryota"/>
</dbReference>
<dbReference type="STRING" id="4533.J3N315"/>
<reference evidence="2" key="2">
    <citation type="submission" date="2013-04" db="UniProtKB">
        <authorList>
            <consortium name="EnsemblPlants"/>
        </authorList>
    </citation>
    <scope>IDENTIFICATION</scope>
</reference>
<dbReference type="RefSeq" id="XP_006662405.2">
    <property type="nucleotide sequence ID" value="XM_006662342.2"/>
</dbReference>
<evidence type="ECO:0000256" key="1">
    <source>
        <dbReference type="SAM" id="Phobius"/>
    </source>
</evidence>
<dbReference type="Gramene" id="OB10G19130.1">
    <property type="protein sequence ID" value="OB10G19130.1"/>
    <property type="gene ID" value="OB10G19130"/>
</dbReference>
<dbReference type="OrthoDB" id="10288213at2759"/>
<sequence length="380" mass="43607">MATIEEQVKLYYDDLDLWSSFSFSNNGQAFREMLMRDGCFLLVTLGVLAQEPELDIDLGEEAVGADGPLPVMTTHSKWDHQFWFDDIVLSGNQLPFAVVQEIYRLIRPGTDRQVPLQNIGMFIQPKLAPRYTRRPVSNPVNADHVLHLCHELLKPTVTTVSPRASEASYTDDRQEDGGVGRWRRATEYSSLMVTFRERDLVGGDAQCVTDVRVRGDRVVEIPKLELDLPTWRLLRHLMLLEQMNEHLGDHVTAYCTFMSQIASTSADVSLLREKGILEHWEASDERAAQKLGKLCDQMHFNPDEGNYLEAEWRALDRHCRRSRSRLWAKLCRYKDWKNPLVLLGILVAIVILVCAILQTIYAISSYDRDKMTQPSRLHIP</sequence>
<dbReference type="InterPro" id="IPR004158">
    <property type="entry name" value="DUF247_pln"/>
</dbReference>
<evidence type="ECO:0000313" key="2">
    <source>
        <dbReference type="EnsemblPlants" id="OB10G19130.1"/>
    </source>
</evidence>
<proteinExistence type="predicted"/>
<dbReference type="AlphaFoldDB" id="J3N315"/>
<dbReference type="KEGG" id="obr:102704367"/>
<gene>
    <name evidence="2" type="primary">LOC102704367</name>
</gene>
<dbReference type="GeneID" id="102704367"/>
<evidence type="ECO:0000313" key="3">
    <source>
        <dbReference type="Proteomes" id="UP000006038"/>
    </source>
</evidence>